<evidence type="ECO:0000313" key="4">
    <source>
        <dbReference type="Proteomes" id="UP000316213"/>
    </source>
</evidence>
<protein>
    <recommendedName>
        <fullName evidence="5">Inner membrane protein</fullName>
    </recommendedName>
</protein>
<keyword evidence="2" id="KW-0812">Transmembrane</keyword>
<feature type="transmembrane region" description="Helical" evidence="2">
    <location>
        <begin position="180"/>
        <end position="199"/>
    </location>
</feature>
<feature type="transmembrane region" description="Helical" evidence="2">
    <location>
        <begin position="121"/>
        <end position="138"/>
    </location>
</feature>
<dbReference type="InterPro" id="IPR007404">
    <property type="entry name" value="YdjM-like"/>
</dbReference>
<proteinExistence type="predicted"/>
<evidence type="ECO:0008006" key="5">
    <source>
        <dbReference type="Google" id="ProtNLM"/>
    </source>
</evidence>
<feature type="transmembrane region" description="Helical" evidence="2">
    <location>
        <begin position="150"/>
        <end position="168"/>
    </location>
</feature>
<keyword evidence="4" id="KW-1185">Reference proteome</keyword>
<reference evidence="3 4" key="1">
    <citation type="submission" date="2019-02" db="EMBL/GenBank/DDBJ databases">
        <title>Deep-cultivation of Planctomycetes and their phenomic and genomic characterization uncovers novel biology.</title>
        <authorList>
            <person name="Wiegand S."/>
            <person name="Jogler M."/>
            <person name="Boedeker C."/>
            <person name="Pinto D."/>
            <person name="Vollmers J."/>
            <person name="Rivas-Marin E."/>
            <person name="Kohn T."/>
            <person name="Peeters S.H."/>
            <person name="Heuer A."/>
            <person name="Rast P."/>
            <person name="Oberbeckmann S."/>
            <person name="Bunk B."/>
            <person name="Jeske O."/>
            <person name="Meyerdierks A."/>
            <person name="Storesund J.E."/>
            <person name="Kallscheuer N."/>
            <person name="Luecker S."/>
            <person name="Lage O.M."/>
            <person name="Pohl T."/>
            <person name="Merkel B.J."/>
            <person name="Hornburger P."/>
            <person name="Mueller R.-W."/>
            <person name="Bruemmer F."/>
            <person name="Labrenz M."/>
            <person name="Spormann A.M."/>
            <person name="Op Den Camp H."/>
            <person name="Overmann J."/>
            <person name="Amann R."/>
            <person name="Jetten M.S.M."/>
            <person name="Mascher T."/>
            <person name="Medema M.H."/>
            <person name="Devos D.P."/>
            <person name="Kaster A.-K."/>
            <person name="Ovreas L."/>
            <person name="Rohde M."/>
            <person name="Galperin M.Y."/>
            <person name="Jogler C."/>
        </authorList>
    </citation>
    <scope>NUCLEOTIDE SEQUENCE [LARGE SCALE GENOMIC DNA]</scope>
    <source>
        <strain evidence="3 4">Pla100</strain>
    </source>
</reference>
<keyword evidence="2" id="KW-0472">Membrane</keyword>
<organism evidence="3 4">
    <name type="scientific">Neorhodopirellula pilleata</name>
    <dbReference type="NCBI Taxonomy" id="2714738"/>
    <lineage>
        <taxon>Bacteria</taxon>
        <taxon>Pseudomonadati</taxon>
        <taxon>Planctomycetota</taxon>
        <taxon>Planctomycetia</taxon>
        <taxon>Pirellulales</taxon>
        <taxon>Pirellulaceae</taxon>
        <taxon>Neorhodopirellula</taxon>
    </lineage>
</organism>
<gene>
    <name evidence="3" type="ORF">Pla100_54660</name>
</gene>
<feature type="transmembrane region" description="Helical" evidence="2">
    <location>
        <begin position="219"/>
        <end position="241"/>
    </location>
</feature>
<keyword evidence="2" id="KW-1133">Transmembrane helix</keyword>
<sequence length="326" mass="36392">MLRTRVDVLWIARSPPKRLRPSLRLAVSNSSLPCSALAGFKTHISTSTMVGVAYGYWGATDQGMSLESALLAGGLCSVSGMLPDLDSDSGVPLRETSMFLAAIAPMLMIDRWRDMGLSHESMALAAMLIYIAIRFVAVEFFRRYTVHRGMWHSIPAALIAGLIAYLLMPSPSEGIRVYKSLAVFVGFMTHLILDEIWSIDFSRGRLRTKKSFGTALKFFGSGWWVNFMVYAKLGVLIYFAHNDHAILDRMRQRIRLDREQYTIPNPENPNFMYPNPGYPNPVYPASEFQPPSPASTAPGPWQSVPWQAPPPVPNQVAQPDGSFSRY</sequence>
<dbReference type="AlphaFoldDB" id="A0A5C5ZRK0"/>
<evidence type="ECO:0000256" key="1">
    <source>
        <dbReference type="SAM" id="MobiDB-lite"/>
    </source>
</evidence>
<accession>A0A5C5ZRK0</accession>
<evidence type="ECO:0000313" key="3">
    <source>
        <dbReference type="EMBL" id="TWT89537.1"/>
    </source>
</evidence>
<name>A0A5C5ZRK0_9BACT</name>
<dbReference type="OrthoDB" id="5295350at2"/>
<dbReference type="EMBL" id="SJPM01000017">
    <property type="protein sequence ID" value="TWT89537.1"/>
    <property type="molecule type" value="Genomic_DNA"/>
</dbReference>
<dbReference type="Proteomes" id="UP000316213">
    <property type="component" value="Unassembled WGS sequence"/>
</dbReference>
<feature type="region of interest" description="Disordered" evidence="1">
    <location>
        <begin position="282"/>
        <end position="326"/>
    </location>
</feature>
<comment type="caution">
    <text evidence="3">The sequence shown here is derived from an EMBL/GenBank/DDBJ whole genome shotgun (WGS) entry which is preliminary data.</text>
</comment>
<dbReference type="Pfam" id="PF04307">
    <property type="entry name" value="YdjM"/>
    <property type="match status" value="1"/>
</dbReference>
<evidence type="ECO:0000256" key="2">
    <source>
        <dbReference type="SAM" id="Phobius"/>
    </source>
</evidence>